<reference evidence="1 4" key="1">
    <citation type="submission" date="2015-06" db="EMBL/GenBank/DDBJ databases">
        <title>Genome sequence of Pseudoalteromonas carrageenovora.</title>
        <authorList>
            <person name="Xie B.-B."/>
            <person name="Rong J.-C."/>
            <person name="Qin Q.-L."/>
            <person name="Zhang Y.-Z."/>
        </authorList>
    </citation>
    <scope>NUCLEOTIDE SEQUENCE [LARGE SCALE GENOMIC DNA]</scope>
    <source>
        <strain evidence="1 4">IAM 12662</strain>
    </source>
</reference>
<protein>
    <submittedName>
        <fullName evidence="2">Uncharacterized protein</fullName>
    </submittedName>
</protein>
<accession>A0A2K4XEF9</accession>
<dbReference type="EMBL" id="LT965929">
    <property type="protein sequence ID" value="SOU42691.1"/>
    <property type="molecule type" value="Genomic_DNA"/>
</dbReference>
<dbReference type="AlphaFoldDB" id="A0A2K4XEF9"/>
<name>A0A2K4XEF9_PSEVC</name>
<dbReference type="OrthoDB" id="6301870at2"/>
<dbReference type="RefSeq" id="WP_104643842.1">
    <property type="nucleotide sequence ID" value="NZ_AQGW01000025.1"/>
</dbReference>
<dbReference type="EMBL" id="AQGW01000025">
    <property type="protein sequence ID" value="MBE0384305.1"/>
    <property type="molecule type" value="Genomic_DNA"/>
</dbReference>
<dbReference type="Proteomes" id="UP000238288">
    <property type="component" value="Chromosome PCAR9b"/>
</dbReference>
<dbReference type="GeneID" id="93665401"/>
<evidence type="ECO:0000313" key="1">
    <source>
        <dbReference type="EMBL" id="MBE0384305.1"/>
    </source>
</evidence>
<reference evidence="2 3" key="2">
    <citation type="submission" date="2017-11" db="EMBL/GenBank/DDBJ databases">
        <authorList>
            <person name="Han C.G."/>
        </authorList>
    </citation>
    <scope>NUCLEOTIDE SEQUENCE [LARGE SCALE GENOMIC DNA]</scope>
    <source>
        <strain evidence="3">ATCC 43555</strain>
        <strain evidence="2">ATCC43555</strain>
    </source>
</reference>
<evidence type="ECO:0000313" key="2">
    <source>
        <dbReference type="EMBL" id="SOU42691.1"/>
    </source>
</evidence>
<dbReference type="Proteomes" id="UP000615003">
    <property type="component" value="Unassembled WGS sequence"/>
</dbReference>
<keyword evidence="4" id="KW-1185">Reference proteome</keyword>
<sequence length="112" mass="12672">MEWFLLICFIVSVTSLYFSYGSKHYNPEKVLVAMGEQVFISHLPVARLNKKYGKTIPKSSVTKIQLAGNYVSFFNASDNAVDIWAPSDLLAKPIFEYAREIFKDADVVVINC</sequence>
<evidence type="ECO:0000313" key="4">
    <source>
        <dbReference type="Proteomes" id="UP000615003"/>
    </source>
</evidence>
<evidence type="ECO:0000313" key="3">
    <source>
        <dbReference type="Proteomes" id="UP000238288"/>
    </source>
</evidence>
<organism evidence="2 3">
    <name type="scientific">Pseudoalteromonas carrageenovora IAM 12662</name>
    <dbReference type="NCBI Taxonomy" id="1314868"/>
    <lineage>
        <taxon>Bacteria</taxon>
        <taxon>Pseudomonadati</taxon>
        <taxon>Pseudomonadota</taxon>
        <taxon>Gammaproteobacteria</taxon>
        <taxon>Alteromonadales</taxon>
        <taxon>Pseudoalteromonadaceae</taxon>
        <taxon>Pseudoalteromonas</taxon>
    </lineage>
</organism>
<proteinExistence type="predicted"/>
<gene>
    <name evidence="2" type="ORF">PCAR9_B0212</name>
    <name evidence="1" type="ORF">PCARR_b0264</name>
</gene>